<dbReference type="InterPro" id="IPR028994">
    <property type="entry name" value="Integrin_alpha_N"/>
</dbReference>
<proteinExistence type="predicted"/>
<dbReference type="OrthoDB" id="1488345at2"/>
<dbReference type="PANTHER" id="PTHR16026">
    <property type="entry name" value="CARTILAGE ACIDIC PROTEIN 1"/>
    <property type="match status" value="1"/>
</dbReference>
<dbReference type="Pfam" id="PF13517">
    <property type="entry name" value="FG-GAP_3"/>
    <property type="match status" value="3"/>
</dbReference>
<protein>
    <submittedName>
        <fullName evidence="4">VCBS repeat protein</fullName>
    </submittedName>
</protein>
<gene>
    <name evidence="4" type="ORF">LV89_02136</name>
</gene>
<evidence type="ECO:0000259" key="3">
    <source>
        <dbReference type="Pfam" id="PF07593"/>
    </source>
</evidence>
<evidence type="ECO:0000313" key="4">
    <source>
        <dbReference type="EMBL" id="PWK26930.1"/>
    </source>
</evidence>
<keyword evidence="5" id="KW-1185">Reference proteome</keyword>
<evidence type="ECO:0000313" key="5">
    <source>
        <dbReference type="Proteomes" id="UP000245489"/>
    </source>
</evidence>
<dbReference type="SUPFAM" id="SSF69318">
    <property type="entry name" value="Integrin alpha N-terminal domain"/>
    <property type="match status" value="1"/>
</dbReference>
<dbReference type="Pfam" id="PF07593">
    <property type="entry name" value="UnbV_ASPIC"/>
    <property type="match status" value="1"/>
</dbReference>
<reference evidence="4 5" key="1">
    <citation type="submission" date="2018-05" db="EMBL/GenBank/DDBJ databases">
        <title>Genomic Encyclopedia of Archaeal and Bacterial Type Strains, Phase II (KMG-II): from individual species to whole genera.</title>
        <authorList>
            <person name="Goeker M."/>
        </authorList>
    </citation>
    <scope>NUCLEOTIDE SEQUENCE [LARGE SCALE GENOMIC DNA]</scope>
    <source>
        <strain evidence="4 5">DSM 22214</strain>
    </source>
</reference>
<keyword evidence="1" id="KW-0732">Signal</keyword>
<accession>A0A316EBH9</accession>
<feature type="transmembrane region" description="Helical" evidence="2">
    <location>
        <begin position="588"/>
        <end position="605"/>
    </location>
</feature>
<keyword evidence="2" id="KW-0812">Transmembrane</keyword>
<sequence length="611" mass="67399">MRFLENLLQKILLFNFKKPHPQPLSDKEGSICLIFTPLSFGEGLGVRFSLKLSLFITSLIISLNIELSAQNSLPTAFKDITKESGIKHQFQVYEGFLGGGACVFDFNNDGFDDLFLTGGMADDILYLNNKNGTFTNIYQKSGLTGTKNFVTQGAVSADVNRDGFVDLYITTITSKGAKKLIPRAINLLYLNNGNNTFRDVTKEFGLDKLNSFSTGACFGDFNADGFPDLYVGNYFTEYPGDLSTINDAMIASANQITEGYLLINEKGKAFKNVYQDYGLSHKGFGFGGVFTDFDNDGDQDLFVNHDFGYKRTPDLLLENQSPWNSFKDVAPQLGMDLKINSMGTAVGDYNNDGLMDYFVTNIRFNKFMVNQGVGKPFLEKSQELGLGMMTISWGANFADFDHDGDLDLFVANGDLNPNCTPIADYLFDNVNGKFIDKAREKGLNDYGIARGSVTLDIDNDGDLDLLVVNQKPVLDFPTVSETHLYRNDSAHGNWIKIALKGLEAETRGLGSKVEIVVNGKHYFQEIDGGGSSHLSQNAPYAHFGLGNANKIDEIIIHWTGGNTQTLKNQKVNQLITITEEKSNTNSSIIPWIAIGVALLGGGLFFQKRTLK</sequence>
<evidence type="ECO:0000256" key="2">
    <source>
        <dbReference type="SAM" id="Phobius"/>
    </source>
</evidence>
<name>A0A316EBH9_9BACT</name>
<dbReference type="Proteomes" id="UP000245489">
    <property type="component" value="Unassembled WGS sequence"/>
</dbReference>
<dbReference type="PANTHER" id="PTHR16026:SF0">
    <property type="entry name" value="CARTILAGE ACIDIC PROTEIN 1"/>
    <property type="match status" value="1"/>
</dbReference>
<keyword evidence="2" id="KW-1133">Transmembrane helix</keyword>
<dbReference type="RefSeq" id="WP_109742874.1">
    <property type="nucleotide sequence ID" value="NZ_QGGO01000009.1"/>
</dbReference>
<organism evidence="4 5">
    <name type="scientific">Arcicella aurantiaca</name>
    <dbReference type="NCBI Taxonomy" id="591202"/>
    <lineage>
        <taxon>Bacteria</taxon>
        <taxon>Pseudomonadati</taxon>
        <taxon>Bacteroidota</taxon>
        <taxon>Cytophagia</taxon>
        <taxon>Cytophagales</taxon>
        <taxon>Flectobacillaceae</taxon>
        <taxon>Arcicella</taxon>
    </lineage>
</organism>
<comment type="caution">
    <text evidence="4">The sequence shown here is derived from an EMBL/GenBank/DDBJ whole genome shotgun (WGS) entry which is preliminary data.</text>
</comment>
<dbReference type="Gene3D" id="2.130.10.130">
    <property type="entry name" value="Integrin alpha, N-terminal"/>
    <property type="match status" value="2"/>
</dbReference>
<evidence type="ECO:0000256" key="1">
    <source>
        <dbReference type="ARBA" id="ARBA00022729"/>
    </source>
</evidence>
<feature type="domain" description="ASPIC/UnbV" evidence="3">
    <location>
        <begin position="508"/>
        <end position="576"/>
    </location>
</feature>
<dbReference type="InterPro" id="IPR011519">
    <property type="entry name" value="UnbV_ASPIC"/>
</dbReference>
<keyword evidence="2" id="KW-0472">Membrane</keyword>
<dbReference type="EMBL" id="QGGO01000009">
    <property type="protein sequence ID" value="PWK26930.1"/>
    <property type="molecule type" value="Genomic_DNA"/>
</dbReference>
<dbReference type="InterPro" id="IPR027039">
    <property type="entry name" value="Crtac1"/>
</dbReference>
<dbReference type="AlphaFoldDB" id="A0A316EBH9"/>
<dbReference type="InterPro" id="IPR013517">
    <property type="entry name" value="FG-GAP"/>
</dbReference>